<dbReference type="GO" id="GO:0015986">
    <property type="term" value="P:proton motive force-driven ATP synthesis"/>
    <property type="evidence" value="ECO:0007669"/>
    <property type="project" value="InterPro"/>
</dbReference>
<dbReference type="STRING" id="34720.A0A195FK60"/>
<feature type="region of interest" description="Disordered" evidence="1">
    <location>
        <begin position="94"/>
        <end position="117"/>
    </location>
</feature>
<proteinExistence type="predicted"/>
<accession>A0A195FK60</accession>
<gene>
    <name evidence="2" type="ORF">ALC56_05052</name>
</gene>
<feature type="non-terminal residue" evidence="2">
    <location>
        <position position="1"/>
    </location>
</feature>
<sequence>DAETDARKRKARLSLNDRITSCESNRRNIAEIQKKRSNPLEHIKIEEFITESNQRIAAASKEINRVKNLLPFDEMTMEDFRDAYPDLAINVNKPSIWPHTPDVQPENDPGKRPDEYY</sequence>
<dbReference type="Pfam" id="PF05873">
    <property type="entry name" value="Mt_ATP-synt_D"/>
    <property type="match status" value="1"/>
</dbReference>
<protein>
    <submittedName>
        <fullName evidence="2">ATP synthase subunit d, mitochondrial</fullName>
    </submittedName>
</protein>
<dbReference type="AlphaFoldDB" id="A0A195FK60"/>
<dbReference type="InterPro" id="IPR008689">
    <property type="entry name" value="ATP_synth_F0_dsu_mt"/>
</dbReference>
<organism evidence="2 3">
    <name type="scientific">Trachymyrmex septentrionalis</name>
    <dbReference type="NCBI Taxonomy" id="34720"/>
    <lineage>
        <taxon>Eukaryota</taxon>
        <taxon>Metazoa</taxon>
        <taxon>Ecdysozoa</taxon>
        <taxon>Arthropoda</taxon>
        <taxon>Hexapoda</taxon>
        <taxon>Insecta</taxon>
        <taxon>Pterygota</taxon>
        <taxon>Neoptera</taxon>
        <taxon>Endopterygota</taxon>
        <taxon>Hymenoptera</taxon>
        <taxon>Apocrita</taxon>
        <taxon>Aculeata</taxon>
        <taxon>Formicoidea</taxon>
        <taxon>Formicidae</taxon>
        <taxon>Myrmicinae</taxon>
        <taxon>Trachymyrmex</taxon>
    </lineage>
</organism>
<evidence type="ECO:0000313" key="3">
    <source>
        <dbReference type="Proteomes" id="UP000078541"/>
    </source>
</evidence>
<evidence type="ECO:0000313" key="2">
    <source>
        <dbReference type="EMBL" id="KYN40741.1"/>
    </source>
</evidence>
<keyword evidence="3" id="KW-1185">Reference proteome</keyword>
<dbReference type="EMBL" id="KQ981522">
    <property type="protein sequence ID" value="KYN40741.1"/>
    <property type="molecule type" value="Genomic_DNA"/>
</dbReference>
<dbReference type="Proteomes" id="UP000078541">
    <property type="component" value="Unassembled WGS sequence"/>
</dbReference>
<name>A0A195FK60_9HYME</name>
<feature type="compositionally biased region" description="Basic and acidic residues" evidence="1">
    <location>
        <begin position="108"/>
        <end position="117"/>
    </location>
</feature>
<dbReference type="GO" id="GO:0015078">
    <property type="term" value="F:proton transmembrane transporter activity"/>
    <property type="evidence" value="ECO:0007669"/>
    <property type="project" value="InterPro"/>
</dbReference>
<reference evidence="2 3" key="1">
    <citation type="submission" date="2016-03" db="EMBL/GenBank/DDBJ databases">
        <title>Trachymyrmex septentrionalis WGS genome.</title>
        <authorList>
            <person name="Nygaard S."/>
            <person name="Hu H."/>
            <person name="Boomsma J."/>
            <person name="Zhang G."/>
        </authorList>
    </citation>
    <scope>NUCLEOTIDE SEQUENCE [LARGE SCALE GENOMIC DNA]</scope>
    <source>
        <strain evidence="2">Tsep2-gDNA-1</strain>
        <tissue evidence="2">Whole body</tissue>
    </source>
</reference>
<evidence type="ECO:0000256" key="1">
    <source>
        <dbReference type="SAM" id="MobiDB-lite"/>
    </source>
</evidence>